<dbReference type="PROSITE" id="PS50020">
    <property type="entry name" value="WW_DOMAIN_2"/>
    <property type="match status" value="2"/>
</dbReference>
<keyword evidence="3" id="KW-0677">Repeat</keyword>
<feature type="domain" description="FF" evidence="9">
    <location>
        <begin position="396"/>
        <end position="458"/>
    </location>
</feature>
<dbReference type="InterPro" id="IPR039726">
    <property type="entry name" value="Prp40-like"/>
</dbReference>
<accession>A0AAE9WBU0</accession>
<dbReference type="FunFam" id="1.10.10.440:FF:000013">
    <property type="entry name" value="pre-mRNA-processing protein 40A isoform X1"/>
    <property type="match status" value="1"/>
</dbReference>
<dbReference type="PANTHER" id="PTHR11864">
    <property type="entry name" value="PRE-MRNA-PROCESSING PROTEIN PRP40"/>
    <property type="match status" value="1"/>
</dbReference>
<dbReference type="EMBL" id="CP115611">
    <property type="protein sequence ID" value="WBW73018.1"/>
    <property type="molecule type" value="Genomic_DNA"/>
</dbReference>
<dbReference type="GO" id="GO:0005685">
    <property type="term" value="C:U1 snRNP"/>
    <property type="evidence" value="ECO:0007669"/>
    <property type="project" value="TreeGrafter"/>
</dbReference>
<dbReference type="PANTHER" id="PTHR11864:SF0">
    <property type="entry name" value="PRP40 PRE-MRNA PROCESSING FACTOR 40 HOMOLOG A (YEAST)"/>
    <property type="match status" value="1"/>
</dbReference>
<dbReference type="Pfam" id="PF01846">
    <property type="entry name" value="FF"/>
    <property type="match status" value="4"/>
</dbReference>
<comment type="subcellular location">
    <subcellularLocation>
        <location evidence="1">Nucleus</location>
    </subcellularLocation>
</comment>
<dbReference type="KEGG" id="som:SOMG_02415"/>
<evidence type="ECO:0000313" key="10">
    <source>
        <dbReference type="EMBL" id="WBW73018.1"/>
    </source>
</evidence>
<keyword evidence="6" id="KW-0175">Coiled coil</keyword>
<dbReference type="GO" id="GO:0003723">
    <property type="term" value="F:RNA binding"/>
    <property type="evidence" value="ECO:0007669"/>
    <property type="project" value="TreeGrafter"/>
</dbReference>
<feature type="compositionally biased region" description="Basic and acidic residues" evidence="7">
    <location>
        <begin position="596"/>
        <end position="605"/>
    </location>
</feature>
<dbReference type="Pfam" id="PF00397">
    <property type="entry name" value="WW"/>
    <property type="match status" value="2"/>
</dbReference>
<feature type="region of interest" description="Disordered" evidence="7">
    <location>
        <begin position="596"/>
        <end position="688"/>
    </location>
</feature>
<keyword evidence="5" id="KW-0539">Nucleus</keyword>
<dbReference type="SMART" id="SM00441">
    <property type="entry name" value="FF"/>
    <property type="match status" value="5"/>
</dbReference>
<feature type="coiled-coil region" evidence="6">
    <location>
        <begin position="369"/>
        <end position="396"/>
    </location>
</feature>
<dbReference type="AlphaFoldDB" id="A0AAE9WBU0"/>
<name>A0AAE9WBU0_9SCHI</name>
<dbReference type="CDD" id="cd00201">
    <property type="entry name" value="WW"/>
    <property type="match status" value="2"/>
</dbReference>
<reference evidence="10 11" key="1">
    <citation type="journal article" date="2023" name="G3 (Bethesda)">
        <title>A high-quality reference genome for the fission yeast Schizosaccharomyces osmophilus.</title>
        <authorList>
            <person name="Jia G.S."/>
            <person name="Zhang W.C."/>
            <person name="Liang Y."/>
            <person name="Liu X.H."/>
            <person name="Rhind N."/>
            <person name="Pidoux A."/>
            <person name="Brysch-Herzberg M."/>
            <person name="Du L.L."/>
        </authorList>
    </citation>
    <scope>NUCLEOTIDE SEQUENCE [LARGE SCALE GENOMIC DNA]</scope>
    <source>
        <strain evidence="10 11">CBS 15793</strain>
    </source>
</reference>
<dbReference type="PROSITE" id="PS51676">
    <property type="entry name" value="FF"/>
    <property type="match status" value="3"/>
</dbReference>
<dbReference type="GeneID" id="80875896"/>
<evidence type="ECO:0000256" key="2">
    <source>
        <dbReference type="ARBA" id="ARBA00022664"/>
    </source>
</evidence>
<dbReference type="SMART" id="SM00456">
    <property type="entry name" value="WW"/>
    <property type="match status" value="2"/>
</dbReference>
<feature type="domain" description="FF" evidence="9">
    <location>
        <begin position="319"/>
        <end position="378"/>
    </location>
</feature>
<proteinExistence type="predicted"/>
<dbReference type="SUPFAM" id="SSF81698">
    <property type="entry name" value="FF domain"/>
    <property type="match status" value="5"/>
</dbReference>
<sequence length="688" mass="81551">MSAPPWQQVSQDEEEGSIEYSTKSQEATEPVSDWHEVKTEDGRVYYYDSISRKSVWEKPEELMNEFERKLSKLAWKEYTTADGKQYWYNVNTRESVWEIPEEFRKAIAEETLPKTKQTLPPAHHKQEARPEPYPESEAQSARPDREQATPSKDASSRKRAPNFVPSKEKRQRRGDHREEDFDTYEAAERAFFRFLDSFNVTPSWTWEKAVHELCTEKGYYVIKNPWERKCAFDAYIMNYLTEQSDREKNRILTLRKDFFGLLKSRNDIRSYTFWRTVKSLLADQPAFLAAPTEFERQLLFFEYRQKLKEDDEKQQKDNRKAAFDDFCVLLSKLELDPYTRWNTAQEKFESDPRYQKNPNMKNLSHLEALTAYESHIKQLERQYIMEKQRLKKEKYRTERKNRDAFRILLLRLRQEKKINLRTKWKEIFPLFKDDPRYLNMLGQPGSTPLDLFWDNIIELENDFREKRNVVLDCLQLLKLKVEEDSDISLFVQRVMQGLKENNMDESVTEDIVLEVIFRIKEKIAHRKADEKKADERRIRRKIDNLRSAIKYIEPPVPLTATYEEMRPVLSALPEFSAIDSEEYRAAAFDKYIRRQREKTTSEKPIRARRGYYDEAEDGTRGGYSSGARVYETKPSLDYDEDYPMKSDQHVGPSGPVQPSSRNDFNFLQSNAPPASGMDGESSEEGEIH</sequence>
<dbReference type="InterPro" id="IPR036517">
    <property type="entry name" value="FF_domain_sf"/>
</dbReference>
<organism evidence="10 11">
    <name type="scientific">Schizosaccharomyces osmophilus</name>
    <dbReference type="NCBI Taxonomy" id="2545709"/>
    <lineage>
        <taxon>Eukaryota</taxon>
        <taxon>Fungi</taxon>
        <taxon>Dikarya</taxon>
        <taxon>Ascomycota</taxon>
        <taxon>Taphrinomycotina</taxon>
        <taxon>Schizosaccharomycetes</taxon>
        <taxon>Schizosaccharomycetales</taxon>
        <taxon>Schizosaccharomycetaceae</taxon>
        <taxon>Schizosaccharomyces</taxon>
    </lineage>
</organism>
<dbReference type="Proteomes" id="UP001212411">
    <property type="component" value="Chromosome 1"/>
</dbReference>
<feature type="domain" description="WW" evidence="8">
    <location>
        <begin position="75"/>
        <end position="102"/>
    </location>
</feature>
<evidence type="ECO:0000256" key="4">
    <source>
        <dbReference type="ARBA" id="ARBA00023187"/>
    </source>
</evidence>
<feature type="domain" description="WW" evidence="8">
    <location>
        <begin position="32"/>
        <end position="61"/>
    </location>
</feature>
<evidence type="ECO:0000256" key="7">
    <source>
        <dbReference type="SAM" id="MobiDB-lite"/>
    </source>
</evidence>
<evidence type="ECO:0000256" key="3">
    <source>
        <dbReference type="ARBA" id="ARBA00022737"/>
    </source>
</evidence>
<evidence type="ECO:0000256" key="6">
    <source>
        <dbReference type="SAM" id="Coils"/>
    </source>
</evidence>
<gene>
    <name evidence="10" type="primary">usp104</name>
    <name evidence="10" type="ORF">SOMG_02415</name>
</gene>
<feature type="region of interest" description="Disordered" evidence="7">
    <location>
        <begin position="1"/>
        <end position="35"/>
    </location>
</feature>
<evidence type="ECO:0000259" key="9">
    <source>
        <dbReference type="PROSITE" id="PS51676"/>
    </source>
</evidence>
<evidence type="ECO:0000259" key="8">
    <source>
        <dbReference type="PROSITE" id="PS50020"/>
    </source>
</evidence>
<feature type="region of interest" description="Disordered" evidence="7">
    <location>
        <begin position="110"/>
        <end position="180"/>
    </location>
</feature>
<keyword evidence="11" id="KW-1185">Reference proteome</keyword>
<dbReference type="GO" id="GO:0071004">
    <property type="term" value="C:U2-type prespliceosome"/>
    <property type="evidence" value="ECO:0007669"/>
    <property type="project" value="TreeGrafter"/>
</dbReference>
<dbReference type="RefSeq" id="XP_056037261.1">
    <property type="nucleotide sequence ID" value="XM_056181207.1"/>
</dbReference>
<protein>
    <submittedName>
        <fullName evidence="10">U1 snRNP-associated protein Usp104</fullName>
    </submittedName>
</protein>
<dbReference type="Gene3D" id="1.10.10.440">
    <property type="entry name" value="FF domain"/>
    <property type="match status" value="5"/>
</dbReference>
<feature type="compositionally biased region" description="Polar residues" evidence="7">
    <location>
        <begin position="656"/>
        <end position="672"/>
    </location>
</feature>
<feature type="compositionally biased region" description="Basic and acidic residues" evidence="7">
    <location>
        <begin position="630"/>
        <end position="648"/>
    </location>
</feature>
<dbReference type="SUPFAM" id="SSF51045">
    <property type="entry name" value="WW domain"/>
    <property type="match status" value="2"/>
</dbReference>
<keyword evidence="4" id="KW-0508">mRNA splicing</keyword>
<evidence type="ECO:0000256" key="1">
    <source>
        <dbReference type="ARBA" id="ARBA00004123"/>
    </source>
</evidence>
<evidence type="ECO:0000256" key="5">
    <source>
        <dbReference type="ARBA" id="ARBA00023242"/>
    </source>
</evidence>
<dbReference type="InterPro" id="IPR036020">
    <property type="entry name" value="WW_dom_sf"/>
</dbReference>
<keyword evidence="2" id="KW-0507">mRNA processing</keyword>
<dbReference type="GO" id="GO:0045292">
    <property type="term" value="P:mRNA cis splicing, via spliceosome"/>
    <property type="evidence" value="ECO:0007669"/>
    <property type="project" value="InterPro"/>
</dbReference>
<dbReference type="InterPro" id="IPR002713">
    <property type="entry name" value="FF_domain"/>
</dbReference>
<dbReference type="InterPro" id="IPR001202">
    <property type="entry name" value="WW_dom"/>
</dbReference>
<feature type="domain" description="FF" evidence="9">
    <location>
        <begin position="184"/>
        <end position="238"/>
    </location>
</feature>
<dbReference type="Gene3D" id="2.20.70.10">
    <property type="match status" value="2"/>
</dbReference>
<feature type="compositionally biased region" description="Polar residues" evidence="7">
    <location>
        <begin position="1"/>
        <end position="10"/>
    </location>
</feature>
<evidence type="ECO:0000313" key="11">
    <source>
        <dbReference type="Proteomes" id="UP001212411"/>
    </source>
</evidence>